<dbReference type="PANTHER" id="PTHR31044:SF52">
    <property type="entry name" value="OS01G0631500 PROTEIN"/>
    <property type="match status" value="1"/>
</dbReference>
<reference evidence="4" key="1">
    <citation type="submission" date="2022-07" db="EMBL/GenBank/DDBJ databases">
        <authorList>
            <person name="Macas J."/>
            <person name="Novak P."/>
            <person name="Neumann P."/>
        </authorList>
    </citation>
    <scope>NUCLEOTIDE SEQUENCE</scope>
</reference>
<proteinExistence type="predicted"/>
<dbReference type="Pfam" id="PF07983">
    <property type="entry name" value="X8"/>
    <property type="match status" value="1"/>
</dbReference>
<dbReference type="EMBL" id="CAMAPF010000127">
    <property type="protein sequence ID" value="CAH9104289.1"/>
    <property type="molecule type" value="Genomic_DNA"/>
</dbReference>
<feature type="signal peptide" evidence="2">
    <location>
        <begin position="1"/>
        <end position="24"/>
    </location>
</feature>
<evidence type="ECO:0000313" key="4">
    <source>
        <dbReference type="EMBL" id="CAH9104289.1"/>
    </source>
</evidence>
<dbReference type="Gene3D" id="1.20.58.1040">
    <property type="match status" value="1"/>
</dbReference>
<protein>
    <recommendedName>
        <fullName evidence="3">X8 domain-containing protein</fullName>
    </recommendedName>
</protein>
<dbReference type="InterPro" id="IPR044788">
    <property type="entry name" value="X8_dom_prot"/>
</dbReference>
<feature type="domain" description="X8" evidence="3">
    <location>
        <begin position="68"/>
        <end position="176"/>
    </location>
</feature>
<feature type="chain" id="PRO_5043426498" description="X8 domain-containing protein" evidence="2">
    <location>
        <begin position="25"/>
        <end position="240"/>
    </location>
</feature>
<evidence type="ECO:0000256" key="1">
    <source>
        <dbReference type="ARBA" id="ARBA00022729"/>
    </source>
</evidence>
<keyword evidence="1 2" id="KW-0732">Signal</keyword>
<dbReference type="GO" id="GO:0009506">
    <property type="term" value="C:plasmodesma"/>
    <property type="evidence" value="ECO:0007669"/>
    <property type="project" value="UniProtKB-ARBA"/>
</dbReference>
<evidence type="ECO:0000256" key="2">
    <source>
        <dbReference type="SAM" id="SignalP"/>
    </source>
</evidence>
<gene>
    <name evidence="4" type="ORF">CEPIT_LOCUS16715</name>
</gene>
<dbReference type="InterPro" id="IPR012946">
    <property type="entry name" value="X8"/>
</dbReference>
<keyword evidence="5" id="KW-1185">Reference proteome</keyword>
<name>A0AAV0DL20_9ASTE</name>
<evidence type="ECO:0000259" key="3">
    <source>
        <dbReference type="SMART" id="SM00768"/>
    </source>
</evidence>
<organism evidence="4 5">
    <name type="scientific">Cuscuta epithymum</name>
    <dbReference type="NCBI Taxonomy" id="186058"/>
    <lineage>
        <taxon>Eukaryota</taxon>
        <taxon>Viridiplantae</taxon>
        <taxon>Streptophyta</taxon>
        <taxon>Embryophyta</taxon>
        <taxon>Tracheophyta</taxon>
        <taxon>Spermatophyta</taxon>
        <taxon>Magnoliopsida</taxon>
        <taxon>eudicotyledons</taxon>
        <taxon>Gunneridae</taxon>
        <taxon>Pentapetalae</taxon>
        <taxon>asterids</taxon>
        <taxon>lamiids</taxon>
        <taxon>Solanales</taxon>
        <taxon>Convolvulaceae</taxon>
        <taxon>Cuscuteae</taxon>
        <taxon>Cuscuta</taxon>
        <taxon>Cuscuta subgen. Cuscuta</taxon>
    </lineage>
</organism>
<dbReference type="PANTHER" id="PTHR31044">
    <property type="entry name" value="BETA-1,3 GLUCANASE"/>
    <property type="match status" value="1"/>
</dbReference>
<sequence length="240" mass="25629">MFRMSQWRLLIFVQFISLLICSEGKISSIQRNIFSSSTPPTSKPPTRAPTLEAATSTISPASPTLSTNWCIAGENASPDDLQRALDFACNTNKTGVDCADIQPGGNCFIPNTLKNHASYAMNLYHQINHNLSDSCSFGGVGFITTVDPTESLVKTTPIIQNSFNASQNATSLPCRYLPTSTSASGFNNTSLSGTFGGTIGSGPNRAPSSYSSTASARISCLQMCYSMMLAFLMMICLARG</sequence>
<dbReference type="AlphaFoldDB" id="A0AAV0DL20"/>
<comment type="caution">
    <text evidence="4">The sequence shown here is derived from an EMBL/GenBank/DDBJ whole genome shotgun (WGS) entry which is preliminary data.</text>
</comment>
<evidence type="ECO:0000313" key="5">
    <source>
        <dbReference type="Proteomes" id="UP001152523"/>
    </source>
</evidence>
<accession>A0AAV0DL20</accession>
<dbReference type="Proteomes" id="UP001152523">
    <property type="component" value="Unassembled WGS sequence"/>
</dbReference>
<dbReference type="SMART" id="SM00768">
    <property type="entry name" value="X8"/>
    <property type="match status" value="1"/>
</dbReference>